<evidence type="ECO:0000313" key="14">
    <source>
        <dbReference type="Proteomes" id="UP000824111"/>
    </source>
</evidence>
<protein>
    <recommendedName>
        <fullName evidence="9">ATP synthase epsilon chain</fullName>
    </recommendedName>
    <alternativeName>
        <fullName evidence="9">ATP synthase F1 sector epsilon subunit</fullName>
    </alternativeName>
    <alternativeName>
        <fullName evidence="9">F-ATPase epsilon subunit</fullName>
    </alternativeName>
</protein>
<feature type="domain" description="ATP synthase F1 complex delta/epsilon subunit N-terminal" evidence="12">
    <location>
        <begin position="4"/>
        <end position="83"/>
    </location>
</feature>
<dbReference type="HAMAP" id="MF_00530">
    <property type="entry name" value="ATP_synth_epsil_bac"/>
    <property type="match status" value="1"/>
</dbReference>
<dbReference type="GO" id="GO:0045259">
    <property type="term" value="C:proton-transporting ATP synthase complex"/>
    <property type="evidence" value="ECO:0007669"/>
    <property type="project" value="UniProtKB-KW"/>
</dbReference>
<dbReference type="Proteomes" id="UP000824111">
    <property type="component" value="Unassembled WGS sequence"/>
</dbReference>
<proteinExistence type="inferred from homology"/>
<keyword evidence="6 9" id="KW-0472">Membrane</keyword>
<evidence type="ECO:0000256" key="9">
    <source>
        <dbReference type="HAMAP-Rule" id="MF_00530"/>
    </source>
</evidence>
<evidence type="ECO:0000256" key="2">
    <source>
        <dbReference type="ARBA" id="ARBA00005712"/>
    </source>
</evidence>
<comment type="caution">
    <text evidence="13">The sequence shown here is derived from an EMBL/GenBank/DDBJ whole genome shotgun (WGS) entry which is preliminary data.</text>
</comment>
<dbReference type="AlphaFoldDB" id="A0A9D1LW43"/>
<evidence type="ECO:0000256" key="6">
    <source>
        <dbReference type="ARBA" id="ARBA00023136"/>
    </source>
</evidence>
<reference evidence="13" key="2">
    <citation type="journal article" date="2021" name="PeerJ">
        <title>Extensive microbial diversity within the chicken gut microbiome revealed by metagenomics and culture.</title>
        <authorList>
            <person name="Gilroy R."/>
            <person name="Ravi A."/>
            <person name="Getino M."/>
            <person name="Pursley I."/>
            <person name="Horton D.L."/>
            <person name="Alikhan N.F."/>
            <person name="Baker D."/>
            <person name="Gharbi K."/>
            <person name="Hall N."/>
            <person name="Watson M."/>
            <person name="Adriaenssens E.M."/>
            <person name="Foster-Nyarko E."/>
            <person name="Jarju S."/>
            <person name="Secka A."/>
            <person name="Antonio M."/>
            <person name="Oren A."/>
            <person name="Chaudhuri R.R."/>
            <person name="La Ragione R."/>
            <person name="Hildebrand F."/>
            <person name="Pallen M.J."/>
        </authorList>
    </citation>
    <scope>NUCLEOTIDE SEQUENCE</scope>
    <source>
        <strain evidence="13">ChiSjej4B22-9803</strain>
    </source>
</reference>
<evidence type="ECO:0000256" key="10">
    <source>
        <dbReference type="RuleBase" id="RU003656"/>
    </source>
</evidence>
<dbReference type="EMBL" id="DVND01000188">
    <property type="protein sequence ID" value="HIU49173.1"/>
    <property type="molecule type" value="Genomic_DNA"/>
</dbReference>
<dbReference type="PANTHER" id="PTHR13822:SF10">
    <property type="entry name" value="ATP SYNTHASE EPSILON CHAIN, CHLOROPLASTIC"/>
    <property type="match status" value="1"/>
</dbReference>
<evidence type="ECO:0000256" key="3">
    <source>
        <dbReference type="ARBA" id="ARBA00022448"/>
    </source>
</evidence>
<evidence type="ECO:0000256" key="4">
    <source>
        <dbReference type="ARBA" id="ARBA00022475"/>
    </source>
</evidence>
<accession>A0A9D1LW43</accession>
<dbReference type="NCBIfam" id="TIGR01216">
    <property type="entry name" value="ATP_synt_epsi"/>
    <property type="match status" value="1"/>
</dbReference>
<evidence type="ECO:0000259" key="12">
    <source>
        <dbReference type="Pfam" id="PF02823"/>
    </source>
</evidence>
<dbReference type="InterPro" id="IPR036794">
    <property type="entry name" value="ATP_F1_dsu/esu_C_sf"/>
</dbReference>
<dbReference type="InterPro" id="IPR036771">
    <property type="entry name" value="ATPsynth_dsu/esu_N"/>
</dbReference>
<dbReference type="GO" id="GO:0005524">
    <property type="term" value="F:ATP binding"/>
    <property type="evidence" value="ECO:0007669"/>
    <property type="project" value="UniProtKB-UniRule"/>
</dbReference>
<evidence type="ECO:0000256" key="1">
    <source>
        <dbReference type="ARBA" id="ARBA00004202"/>
    </source>
</evidence>
<keyword evidence="7 9" id="KW-0139">CF(1)</keyword>
<comment type="subcellular location">
    <subcellularLocation>
        <location evidence="1 9">Cell membrane</location>
        <topology evidence="1 9">Peripheral membrane protein</topology>
    </subcellularLocation>
</comment>
<evidence type="ECO:0000256" key="8">
    <source>
        <dbReference type="ARBA" id="ARBA00023310"/>
    </source>
</evidence>
<dbReference type="InterPro" id="IPR020546">
    <property type="entry name" value="ATP_synth_F1_dsu/esu_N"/>
</dbReference>
<dbReference type="SUPFAM" id="SSF51344">
    <property type="entry name" value="Epsilon subunit of F1F0-ATP synthase N-terminal domain"/>
    <property type="match status" value="1"/>
</dbReference>
<dbReference type="InterPro" id="IPR020547">
    <property type="entry name" value="ATP_synth_F1_esu_C"/>
</dbReference>
<comment type="function">
    <text evidence="9">Produces ATP from ADP in the presence of a proton gradient across the membrane.</text>
</comment>
<evidence type="ECO:0000313" key="13">
    <source>
        <dbReference type="EMBL" id="HIU49173.1"/>
    </source>
</evidence>
<comment type="similarity">
    <text evidence="2 9 10">Belongs to the ATPase epsilon chain family.</text>
</comment>
<organism evidence="13 14">
    <name type="scientific">Candidatus Avimonoglobus intestinipullorum</name>
    <dbReference type="NCBI Taxonomy" id="2840699"/>
    <lineage>
        <taxon>Bacteria</taxon>
        <taxon>Bacillati</taxon>
        <taxon>Bacillota</taxon>
        <taxon>Clostridia</taxon>
        <taxon>Eubacteriales</taxon>
        <taxon>Candidatus Avimonoglobus</taxon>
    </lineage>
</organism>
<comment type="subunit">
    <text evidence="9 10">F-type ATPases have 2 components, CF(1) - the catalytic core - and CF(0) - the membrane proton channel. CF(1) has five subunits: alpha(3), beta(3), gamma(1), delta(1), epsilon(1). CF(0) has three main subunits: a, b and c.</text>
</comment>
<keyword evidence="4 9" id="KW-1003">Cell membrane</keyword>
<dbReference type="Pfam" id="PF02823">
    <property type="entry name" value="ATP-synt_DE_N"/>
    <property type="match status" value="1"/>
</dbReference>
<evidence type="ECO:0000256" key="5">
    <source>
        <dbReference type="ARBA" id="ARBA00023065"/>
    </source>
</evidence>
<sequence length="135" mass="14895">MHTFTLHVLAAEKPFYEGECVSLVIPTIEGQYGIQAMHSHIIAAIVPGMLKITTPEGEELIAAVSAGLVKVENNQVLLLVDTAERPEEIDEIHARRSAEQAKEAILQKKSIQDYYAAQAKMARAIGRLRVKNYGK</sequence>
<dbReference type="PANTHER" id="PTHR13822">
    <property type="entry name" value="ATP SYNTHASE DELTA/EPSILON CHAIN"/>
    <property type="match status" value="1"/>
</dbReference>
<dbReference type="Pfam" id="PF00401">
    <property type="entry name" value="ATP-synt_DE"/>
    <property type="match status" value="1"/>
</dbReference>
<name>A0A9D1LW43_9FIRM</name>
<dbReference type="GO" id="GO:0005886">
    <property type="term" value="C:plasma membrane"/>
    <property type="evidence" value="ECO:0007669"/>
    <property type="project" value="UniProtKB-SubCell"/>
</dbReference>
<dbReference type="SUPFAM" id="SSF46604">
    <property type="entry name" value="Epsilon subunit of F1F0-ATP synthase C-terminal domain"/>
    <property type="match status" value="1"/>
</dbReference>
<evidence type="ECO:0000259" key="11">
    <source>
        <dbReference type="Pfam" id="PF00401"/>
    </source>
</evidence>
<dbReference type="Gene3D" id="2.60.15.10">
    <property type="entry name" value="F0F1 ATP synthase delta/epsilon subunit, N-terminal"/>
    <property type="match status" value="1"/>
</dbReference>
<keyword evidence="8 9" id="KW-0066">ATP synthesis</keyword>
<gene>
    <name evidence="9 13" type="primary">atpC</name>
    <name evidence="13" type="ORF">IAB04_07385</name>
</gene>
<keyword evidence="3 9" id="KW-0813">Transport</keyword>
<reference evidence="13" key="1">
    <citation type="submission" date="2020-10" db="EMBL/GenBank/DDBJ databases">
        <authorList>
            <person name="Gilroy R."/>
        </authorList>
    </citation>
    <scope>NUCLEOTIDE SEQUENCE</scope>
    <source>
        <strain evidence="13">ChiSjej4B22-9803</strain>
    </source>
</reference>
<dbReference type="Gene3D" id="1.20.5.440">
    <property type="entry name" value="ATP synthase delta/epsilon subunit, C-terminal domain"/>
    <property type="match status" value="1"/>
</dbReference>
<dbReference type="GO" id="GO:0046933">
    <property type="term" value="F:proton-transporting ATP synthase activity, rotational mechanism"/>
    <property type="evidence" value="ECO:0007669"/>
    <property type="project" value="UniProtKB-UniRule"/>
</dbReference>
<keyword evidence="9" id="KW-0375">Hydrogen ion transport</keyword>
<feature type="domain" description="ATP synthase epsilon subunit C-terminal" evidence="11">
    <location>
        <begin position="87"/>
        <end position="131"/>
    </location>
</feature>
<keyword evidence="5 9" id="KW-0406">Ion transport</keyword>
<evidence type="ECO:0000256" key="7">
    <source>
        <dbReference type="ARBA" id="ARBA00023196"/>
    </source>
</evidence>
<dbReference type="InterPro" id="IPR001469">
    <property type="entry name" value="ATP_synth_F1_dsu/esu"/>
</dbReference>